<comment type="caution">
    <text evidence="1">The sequence shown here is derived from an EMBL/GenBank/DDBJ whole genome shotgun (WGS) entry which is preliminary data.</text>
</comment>
<dbReference type="Proteomes" id="UP001499984">
    <property type="component" value="Unassembled WGS sequence"/>
</dbReference>
<reference evidence="2" key="1">
    <citation type="journal article" date="2019" name="Int. J. Syst. Evol. Microbiol.">
        <title>The Global Catalogue of Microorganisms (GCM) 10K type strain sequencing project: providing services to taxonomists for standard genome sequencing and annotation.</title>
        <authorList>
            <consortium name="The Broad Institute Genomics Platform"/>
            <consortium name="The Broad Institute Genome Sequencing Center for Infectious Disease"/>
            <person name="Wu L."/>
            <person name="Ma J."/>
        </authorList>
    </citation>
    <scope>NUCLEOTIDE SEQUENCE [LARGE SCALE GENOMIC DNA]</scope>
    <source>
        <strain evidence="2">JCM 16925</strain>
    </source>
</reference>
<name>A0ABP7UQQ5_9ACTN</name>
<gene>
    <name evidence="1" type="ORF">GCM10022233_20730</name>
</gene>
<evidence type="ECO:0000313" key="2">
    <source>
        <dbReference type="Proteomes" id="UP001499984"/>
    </source>
</evidence>
<proteinExistence type="predicted"/>
<protein>
    <submittedName>
        <fullName evidence="1">Uncharacterized protein</fullName>
    </submittedName>
</protein>
<evidence type="ECO:0000313" key="1">
    <source>
        <dbReference type="EMBL" id="GAA4050186.1"/>
    </source>
</evidence>
<accession>A0ABP7UQQ5</accession>
<organism evidence="1 2">
    <name type="scientific">Streptomyces shaanxiensis</name>
    <dbReference type="NCBI Taxonomy" id="653357"/>
    <lineage>
        <taxon>Bacteria</taxon>
        <taxon>Bacillati</taxon>
        <taxon>Actinomycetota</taxon>
        <taxon>Actinomycetes</taxon>
        <taxon>Kitasatosporales</taxon>
        <taxon>Streptomycetaceae</taxon>
        <taxon>Streptomyces</taxon>
    </lineage>
</organism>
<keyword evidence="2" id="KW-1185">Reference proteome</keyword>
<dbReference type="EMBL" id="BAAAZY010000007">
    <property type="protein sequence ID" value="GAA4050186.1"/>
    <property type="molecule type" value="Genomic_DNA"/>
</dbReference>
<sequence length="202" mass="22218">MPSGKHPASGGPNRAGPFTPHDFQLVLLRRMADHNPDLVDDARRQLGVSLAEMREANKRWQAMVRSPRARGAASRYRSVLGAPESVVTRKVGDLECEAGLWPVPLWPDLRFEVLLAPNGTVWNEWLVRAPDAGAPTLRTLADLTPWSCTVDEAARAFAPARPLEGTAPTRWGLAFTAPDGEGVRREVVAEFTWGLLQRVAVR</sequence>